<keyword evidence="1" id="KW-0812">Transmembrane</keyword>
<dbReference type="AlphaFoldDB" id="A0AAD0TZ24"/>
<dbReference type="EMBL" id="CP033065">
    <property type="protein sequence ID" value="AYM85787.1"/>
    <property type="molecule type" value="Genomic_DNA"/>
</dbReference>
<accession>A0AAD0TZ24</accession>
<feature type="transmembrane region" description="Helical" evidence="1">
    <location>
        <begin position="69"/>
        <end position="89"/>
    </location>
</feature>
<evidence type="ECO:0000313" key="2">
    <source>
        <dbReference type="EMBL" id="AYM85787.1"/>
    </source>
</evidence>
<dbReference type="RefSeq" id="WP_055254763.1">
    <property type="nucleotide sequence ID" value="NZ_CP033065.1"/>
</dbReference>
<keyword evidence="1" id="KW-0472">Membrane</keyword>
<organism evidence="2 3">
    <name type="scientific">Pseudoalteromonas agarivorans</name>
    <dbReference type="NCBI Taxonomy" id="176102"/>
    <lineage>
        <taxon>Bacteria</taxon>
        <taxon>Pseudomonadati</taxon>
        <taxon>Pseudomonadota</taxon>
        <taxon>Gammaproteobacteria</taxon>
        <taxon>Alteromonadales</taxon>
        <taxon>Pseudoalteromonadaceae</taxon>
        <taxon>Pseudoalteromonas</taxon>
    </lineage>
</organism>
<proteinExistence type="predicted"/>
<sequence length="97" mass="10741">MKHLKQQWKTRTSIVLVVSVLVSLLLVSLELTDWAAQINQQGYSHGAAEGEKPKIAPILMYILPFVKELILIGVPMLLTLGIAKLLGLIKRVVKNKA</sequence>
<dbReference type="Proteomes" id="UP000279995">
    <property type="component" value="Chromosome I"/>
</dbReference>
<gene>
    <name evidence="2" type="ORF">D9T18_03280</name>
</gene>
<feature type="transmembrane region" description="Helical" evidence="1">
    <location>
        <begin position="12"/>
        <end position="29"/>
    </location>
</feature>
<evidence type="ECO:0000256" key="1">
    <source>
        <dbReference type="SAM" id="Phobius"/>
    </source>
</evidence>
<evidence type="ECO:0000313" key="3">
    <source>
        <dbReference type="Proteomes" id="UP000279995"/>
    </source>
</evidence>
<name>A0AAD0TZ24_9GAMM</name>
<protein>
    <submittedName>
        <fullName evidence="2">Uncharacterized protein</fullName>
    </submittedName>
</protein>
<reference evidence="2 3" key="1">
    <citation type="submission" date="2018-10" db="EMBL/GenBank/DDBJ databases">
        <title>Complete Genome Sequence and Transcriptomic Profiles of a Marine Bacterium, Pseudoalteromonas agarivorans Hao 2018.</title>
        <authorList>
            <person name="Hao L."/>
        </authorList>
    </citation>
    <scope>NUCLEOTIDE SEQUENCE [LARGE SCALE GENOMIC DNA]</scope>
    <source>
        <strain evidence="2 3">Hao 2018</strain>
    </source>
</reference>
<keyword evidence="1" id="KW-1133">Transmembrane helix</keyword>